<dbReference type="RefSeq" id="WP_174716716.1">
    <property type="nucleotide sequence ID" value="NZ_CP054569.1"/>
</dbReference>
<sequence>MAGKLDWNFDGTVLAKSSGYLWFQNIAEIENRPGYVASLTVTEGDLSHLVGGYRFRPDEEARCGLNGCNQPHQKGFVIATKDGSETVCGSVCGGKNFGMDFRDMEAKFFATAAQVTMQQSIADLKAGAGAWLERVSQLEADLMLVYGPLQKVRHQFRQERTADRLLTTLIREGGTIKRQRELTKRERDIMGNPKVRFTSETVATVRGVSALNDYARIANVLEKDLRGTIEEVQRLDDIKAVKGARLTAYSSAIQRMPNLAKEVGDFVKVARDFLTPDNLLTLMRIQEMDQASATKLAPVFKRIKDCFEPRA</sequence>
<proteinExistence type="predicted"/>
<protein>
    <submittedName>
        <fullName evidence="1">Uncharacterized protein</fullName>
    </submittedName>
</protein>
<dbReference type="AlphaFoldDB" id="A0A6N0JMZ6"/>
<gene>
    <name evidence="1" type="ORF">FOC81_18105</name>
</gene>
<organism evidence="1 2">
    <name type="scientific">Achromobacter denitrificans</name>
    <name type="common">Alcaligenes denitrificans</name>
    <dbReference type="NCBI Taxonomy" id="32002"/>
    <lineage>
        <taxon>Bacteria</taxon>
        <taxon>Pseudomonadati</taxon>
        <taxon>Pseudomonadota</taxon>
        <taxon>Betaproteobacteria</taxon>
        <taxon>Burkholderiales</taxon>
        <taxon>Alcaligenaceae</taxon>
        <taxon>Achromobacter</taxon>
    </lineage>
</organism>
<evidence type="ECO:0000313" key="2">
    <source>
        <dbReference type="Proteomes" id="UP000509782"/>
    </source>
</evidence>
<evidence type="ECO:0000313" key="1">
    <source>
        <dbReference type="EMBL" id="QKQ48503.1"/>
    </source>
</evidence>
<name>A0A6N0JMZ6_ACHDE</name>
<reference evidence="1 2" key="1">
    <citation type="submission" date="2020-05" db="EMBL/GenBank/DDBJ databases">
        <title>FDA dAtabase for Regulatory Grade micrObial Sequences (FDA-ARGOS): Supporting development and validation of Infectious Disease Dx tests.</title>
        <authorList>
            <person name="Sproer C."/>
            <person name="Gronow S."/>
            <person name="Severitt S."/>
            <person name="Schroder I."/>
            <person name="Tallon L."/>
            <person name="Sadzewicz L."/>
            <person name="Zhao X."/>
            <person name="Vavikolanu K."/>
            <person name="Mehta A."/>
            <person name="Aluvathingal J."/>
            <person name="Nadendla S."/>
            <person name="Myers T."/>
            <person name="Yan Y."/>
            <person name="Sichtig H."/>
        </authorList>
    </citation>
    <scope>NUCLEOTIDE SEQUENCE [LARGE SCALE GENOMIC DNA]</scope>
    <source>
        <strain evidence="1 2">FDAARGOS_787</strain>
    </source>
</reference>
<dbReference type="Proteomes" id="UP000509782">
    <property type="component" value="Chromosome"/>
</dbReference>
<dbReference type="EMBL" id="CP054569">
    <property type="protein sequence ID" value="QKQ48503.1"/>
    <property type="molecule type" value="Genomic_DNA"/>
</dbReference>
<accession>A0A6N0JMZ6</accession>